<dbReference type="OrthoDB" id="1094614at2759"/>
<comment type="subcellular location">
    <subcellularLocation>
        <location evidence="1 16">Nucleus</location>
    </subcellularLocation>
    <subcellularLocation>
        <location evidence="2">Plastid</location>
        <location evidence="2">Chloroplast thylakoid membrane</location>
        <topology evidence="2">Peripheral membrane protein</topology>
        <orientation evidence="2">Stromal side</orientation>
    </subcellularLocation>
</comment>
<dbReference type="GO" id="GO:0009535">
    <property type="term" value="C:chloroplast thylakoid membrane"/>
    <property type="evidence" value="ECO:0007669"/>
    <property type="project" value="UniProtKB-SubCell"/>
</dbReference>
<keyword evidence="7" id="KW-0793">Thylakoid</keyword>
<evidence type="ECO:0000313" key="20">
    <source>
        <dbReference type="Proteomes" id="UP000595140"/>
    </source>
</evidence>
<dbReference type="SUPFAM" id="SSF54277">
    <property type="entry name" value="CAD &amp; PB1 domains"/>
    <property type="match status" value="1"/>
</dbReference>
<protein>
    <recommendedName>
        <fullName evidence="15 16">Multifunctional fusion protein</fullName>
    </recommendedName>
    <domain>
        <recommendedName>
            <fullName evidence="15">Photosystem II reaction center Psb28 protein</fullName>
        </recommendedName>
    </domain>
    <domain>
        <recommendedName>
            <fullName evidence="16">Auxin-responsive protein</fullName>
        </recommendedName>
    </domain>
</protein>
<dbReference type="GO" id="GO:0009734">
    <property type="term" value="P:auxin-activated signaling pathway"/>
    <property type="evidence" value="ECO:0007669"/>
    <property type="project" value="UniProtKB-UniRule"/>
</dbReference>
<dbReference type="InterPro" id="IPR053793">
    <property type="entry name" value="PB1-like"/>
</dbReference>
<comment type="subunit">
    <text evidence="16">Homodimers and heterodimers.</text>
</comment>
<evidence type="ECO:0000256" key="1">
    <source>
        <dbReference type="ARBA" id="ARBA00004123"/>
    </source>
</evidence>
<dbReference type="EMBL" id="OOIL02006792">
    <property type="protein sequence ID" value="VFR02048.1"/>
    <property type="molecule type" value="Genomic_DNA"/>
</dbReference>
<feature type="domain" description="PB1" evidence="18">
    <location>
        <begin position="175"/>
        <end position="278"/>
    </location>
</feature>
<dbReference type="NCBIfam" id="TIGR03047">
    <property type="entry name" value="PS_II_psb28"/>
    <property type="match status" value="1"/>
</dbReference>
<dbReference type="Gene3D" id="2.40.30.220">
    <property type="entry name" value="Photosystem II Psb28"/>
    <property type="match status" value="1"/>
</dbReference>
<feature type="region of interest" description="Disordered" evidence="17">
    <location>
        <begin position="82"/>
        <end position="117"/>
    </location>
</feature>
<evidence type="ECO:0000256" key="17">
    <source>
        <dbReference type="SAM" id="MobiDB-lite"/>
    </source>
</evidence>
<gene>
    <name evidence="19" type="ORF">CCAM_LOCUS43823</name>
</gene>
<dbReference type="GO" id="GO:0005634">
    <property type="term" value="C:nucleus"/>
    <property type="evidence" value="ECO:0007669"/>
    <property type="project" value="UniProtKB-SubCell"/>
</dbReference>
<evidence type="ECO:0000256" key="13">
    <source>
        <dbReference type="ARBA" id="ARBA00060947"/>
    </source>
</evidence>
<keyword evidence="20" id="KW-1185">Reference proteome</keyword>
<dbReference type="FunFam" id="2.40.30.220:FF:000001">
    <property type="entry name" value="Photosystem II reaction center Psb28 protein"/>
    <property type="match status" value="1"/>
</dbReference>
<dbReference type="PANTHER" id="PTHR34963:SF2">
    <property type="entry name" value="PHOTOSYSTEM II REACTION CENTER PSB28 PROTEIN, CHLOROPLASTIC"/>
    <property type="match status" value="1"/>
</dbReference>
<evidence type="ECO:0000256" key="12">
    <source>
        <dbReference type="ARBA" id="ARBA00023294"/>
    </source>
</evidence>
<dbReference type="PANTHER" id="PTHR34963">
    <property type="match status" value="1"/>
</dbReference>
<evidence type="ECO:0000256" key="14">
    <source>
        <dbReference type="ARBA" id="ARBA00062039"/>
    </source>
</evidence>
<dbReference type="GO" id="GO:0015979">
    <property type="term" value="P:photosynthesis"/>
    <property type="evidence" value="ECO:0007669"/>
    <property type="project" value="UniProtKB-KW"/>
</dbReference>
<feature type="region of interest" description="Disordered" evidence="17">
    <location>
        <begin position="1"/>
        <end position="46"/>
    </location>
</feature>
<evidence type="ECO:0000256" key="7">
    <source>
        <dbReference type="ARBA" id="ARBA00023078"/>
    </source>
</evidence>
<keyword evidence="5" id="KW-0934">Plastid</keyword>
<evidence type="ECO:0000256" key="6">
    <source>
        <dbReference type="ARBA" id="ARBA00023015"/>
    </source>
</evidence>
<comment type="subunit">
    <text evidence="14">Part of the photosystem II complex.</text>
</comment>
<reference evidence="19 20" key="1">
    <citation type="submission" date="2018-04" db="EMBL/GenBank/DDBJ databases">
        <authorList>
            <person name="Vogel A."/>
        </authorList>
    </citation>
    <scope>NUCLEOTIDE SEQUENCE [LARGE SCALE GENOMIC DNA]</scope>
</reference>
<evidence type="ECO:0000313" key="19">
    <source>
        <dbReference type="EMBL" id="VFR02048.1"/>
    </source>
</evidence>
<keyword evidence="3" id="KW-0150">Chloroplast</keyword>
<dbReference type="PROSITE" id="PS51745">
    <property type="entry name" value="PB1"/>
    <property type="match status" value="1"/>
</dbReference>
<evidence type="ECO:0000256" key="4">
    <source>
        <dbReference type="ARBA" id="ARBA00022531"/>
    </source>
</evidence>
<evidence type="ECO:0000256" key="8">
    <source>
        <dbReference type="ARBA" id="ARBA00023136"/>
    </source>
</evidence>
<keyword evidence="9 16" id="KW-0804">Transcription</keyword>
<evidence type="ECO:0000256" key="10">
    <source>
        <dbReference type="ARBA" id="ARBA00023242"/>
    </source>
</evidence>
<dbReference type="Pfam" id="PF03912">
    <property type="entry name" value="Psb28"/>
    <property type="match status" value="1"/>
</dbReference>
<keyword evidence="12 16" id="KW-0927">Auxin signaling pathway</keyword>
<evidence type="ECO:0000256" key="2">
    <source>
        <dbReference type="ARBA" id="ARBA00004185"/>
    </source>
</evidence>
<keyword evidence="8" id="KW-0472">Membrane</keyword>
<keyword evidence="4 15" id="KW-0602">Photosynthesis</keyword>
<evidence type="ECO:0000256" key="15">
    <source>
        <dbReference type="RuleBase" id="RU003509"/>
    </source>
</evidence>
<evidence type="ECO:0000256" key="9">
    <source>
        <dbReference type="ARBA" id="ARBA00023163"/>
    </source>
</evidence>
<keyword evidence="11 15" id="KW-0604">Photosystem II</keyword>
<dbReference type="GO" id="GO:0009654">
    <property type="term" value="C:photosystem II oxygen evolving complex"/>
    <property type="evidence" value="ECO:0007669"/>
    <property type="project" value="InterPro"/>
</dbReference>
<comment type="similarity">
    <text evidence="13 15">Belongs to the Psb28 family.</text>
</comment>
<keyword evidence="6 16" id="KW-0805">Transcription regulation</keyword>
<feature type="compositionally biased region" description="Low complexity" evidence="17">
    <location>
        <begin position="82"/>
        <end position="97"/>
    </location>
</feature>
<evidence type="ECO:0000256" key="3">
    <source>
        <dbReference type="ARBA" id="ARBA00022528"/>
    </source>
</evidence>
<proteinExistence type="inferred from homology"/>
<comment type="function">
    <text evidence="16">Aux/IAA proteins are short-lived transcriptional factors that function as repressors of early auxin response genes at low auxin concentrations.</text>
</comment>
<dbReference type="Proteomes" id="UP000595140">
    <property type="component" value="Unassembled WGS sequence"/>
</dbReference>
<feature type="compositionally biased region" description="Polar residues" evidence="17">
    <location>
        <begin position="22"/>
        <end position="33"/>
    </location>
</feature>
<dbReference type="InterPro" id="IPR033389">
    <property type="entry name" value="AUX/IAA_dom"/>
</dbReference>
<evidence type="ECO:0000256" key="16">
    <source>
        <dbReference type="RuleBase" id="RU004549"/>
    </source>
</evidence>
<sequence length="473" mass="50772">MDATTLELMDGTGVGGTAGSGNSMSTVSESYSSHPEEDSDLELGLGLSLGGGGGGLKKSKIGVWGQCPAGRNRILTAEDFPSGGFSKSSSSSSSGSSATKGNHASCGSKRAAESSCSPPRAALSQVVGWPPIRTYRISSLVSQAKSLAVEEDFSEKCQNKVHAADVNTSDANKSSFFVKVNMDGVMIGRKVDLAAHSNYNSLARTLDDMFFIKTTGAEYLIPEEKKATTEEAPGLLDGSSEFVLTYEDKEGDWMLVGDVPWEIFVCSVKRLRIARKSEANGLGPTLHTTLALSHPSSSNCHKPPLSASGIVIARLIPVHQSSSSYSSSSFATTLQPRVRAHKRNPRKALTTKTMMVVAAKVKPSIQFIQGRDEQTVPDVRLTQSKDGTNGMAIFSFDQPSVFDSSKEVGDITGLYMIDEEGVLRSVDVNAKFVNGKPAGIEAKYIMRSPSEWDRFMRFMERYAEANGLSFIKK</sequence>
<organism evidence="19 20">
    <name type="scientific">Cuscuta campestris</name>
    <dbReference type="NCBI Taxonomy" id="132261"/>
    <lineage>
        <taxon>Eukaryota</taxon>
        <taxon>Viridiplantae</taxon>
        <taxon>Streptophyta</taxon>
        <taxon>Embryophyta</taxon>
        <taxon>Tracheophyta</taxon>
        <taxon>Spermatophyta</taxon>
        <taxon>Magnoliopsida</taxon>
        <taxon>eudicotyledons</taxon>
        <taxon>Gunneridae</taxon>
        <taxon>Pentapetalae</taxon>
        <taxon>asterids</taxon>
        <taxon>lamiids</taxon>
        <taxon>Solanales</taxon>
        <taxon>Convolvulaceae</taxon>
        <taxon>Cuscuteae</taxon>
        <taxon>Cuscuta</taxon>
        <taxon>Cuscuta subgen. Grammica</taxon>
        <taxon>Cuscuta sect. Cleistogrammica</taxon>
    </lineage>
</organism>
<evidence type="ECO:0000256" key="5">
    <source>
        <dbReference type="ARBA" id="ARBA00022640"/>
    </source>
</evidence>
<dbReference type="Gene3D" id="3.10.20.90">
    <property type="entry name" value="Phosphatidylinositol 3-kinase Catalytic Subunit, Chain A, domain 1"/>
    <property type="match status" value="1"/>
</dbReference>
<keyword evidence="16" id="KW-0678">Repressor</keyword>
<dbReference type="AlphaFoldDB" id="A0A484NP14"/>
<dbReference type="HAMAP" id="MF_01370">
    <property type="entry name" value="PSII_Psb28"/>
    <property type="match status" value="1"/>
</dbReference>
<evidence type="ECO:0000256" key="11">
    <source>
        <dbReference type="ARBA" id="ARBA00023276"/>
    </source>
</evidence>
<dbReference type="Pfam" id="PF02309">
    <property type="entry name" value="AUX_IAA"/>
    <property type="match status" value="1"/>
</dbReference>
<evidence type="ECO:0000259" key="18">
    <source>
        <dbReference type="PROSITE" id="PS51745"/>
    </source>
</evidence>
<comment type="similarity">
    <text evidence="16">Belongs to the Aux/IAA family.</text>
</comment>
<dbReference type="InterPro" id="IPR038676">
    <property type="entry name" value="Psb28_c1_sf"/>
</dbReference>
<dbReference type="InterPro" id="IPR005610">
    <property type="entry name" value="PSII_Psb28_class-1"/>
</dbReference>
<keyword evidence="10 16" id="KW-0539">Nucleus</keyword>
<accession>A0A484NP14</accession>
<name>A0A484NP14_9ASTE</name>